<comment type="caution">
    <text evidence="1">The sequence shown here is derived from an EMBL/GenBank/DDBJ whole genome shotgun (WGS) entry which is preliminary data.</text>
</comment>
<evidence type="ECO:0000313" key="2">
    <source>
        <dbReference type="Proteomes" id="UP000233469"/>
    </source>
</evidence>
<gene>
    <name evidence="1" type="ORF">RhiirC2_776577</name>
</gene>
<evidence type="ECO:0000313" key="1">
    <source>
        <dbReference type="EMBL" id="PKK72969.1"/>
    </source>
</evidence>
<organism evidence="1 2">
    <name type="scientific">Rhizophagus irregularis</name>
    <dbReference type="NCBI Taxonomy" id="588596"/>
    <lineage>
        <taxon>Eukaryota</taxon>
        <taxon>Fungi</taxon>
        <taxon>Fungi incertae sedis</taxon>
        <taxon>Mucoromycota</taxon>
        <taxon>Glomeromycotina</taxon>
        <taxon>Glomeromycetes</taxon>
        <taxon>Glomerales</taxon>
        <taxon>Glomeraceae</taxon>
        <taxon>Rhizophagus</taxon>
    </lineage>
</organism>
<name>A0A2N1NGH3_9GLOM</name>
<accession>A0A2N1NGH3</accession>
<reference evidence="1 2" key="2">
    <citation type="submission" date="2017-10" db="EMBL/GenBank/DDBJ databases">
        <title>Extensive intraspecific genome diversity in a model arbuscular mycorrhizal fungus.</title>
        <authorList>
            <person name="Chen E.C.H."/>
            <person name="Morin E."/>
            <person name="Baudet D."/>
            <person name="Noel J."/>
            <person name="Ndikumana S."/>
            <person name="Charron P."/>
            <person name="St-Onge C."/>
            <person name="Giorgi J."/>
            <person name="Grigoriev I.V."/>
            <person name="Roux C."/>
            <person name="Martin F.M."/>
            <person name="Corradi N."/>
        </authorList>
    </citation>
    <scope>NUCLEOTIDE SEQUENCE [LARGE SCALE GENOMIC DNA]</scope>
    <source>
        <strain evidence="1 2">C2</strain>
    </source>
</reference>
<protein>
    <submittedName>
        <fullName evidence="1">Uncharacterized protein</fullName>
    </submittedName>
</protein>
<dbReference type="EMBL" id="LLXL01000402">
    <property type="protein sequence ID" value="PKK72969.1"/>
    <property type="molecule type" value="Genomic_DNA"/>
</dbReference>
<dbReference type="AlphaFoldDB" id="A0A2N1NGH3"/>
<proteinExistence type="predicted"/>
<dbReference type="Proteomes" id="UP000233469">
    <property type="component" value="Unassembled WGS sequence"/>
</dbReference>
<reference evidence="1 2" key="1">
    <citation type="submission" date="2016-04" db="EMBL/GenBank/DDBJ databases">
        <title>Genome analyses suggest a sexual origin of heterokaryosis in a supposedly ancient asexual fungus.</title>
        <authorList>
            <person name="Ropars J."/>
            <person name="Sedzielewska K."/>
            <person name="Noel J."/>
            <person name="Charron P."/>
            <person name="Farinelli L."/>
            <person name="Marton T."/>
            <person name="Kruger M."/>
            <person name="Pelin A."/>
            <person name="Brachmann A."/>
            <person name="Corradi N."/>
        </authorList>
    </citation>
    <scope>NUCLEOTIDE SEQUENCE [LARGE SCALE GENOMIC DNA]</scope>
    <source>
        <strain evidence="1 2">C2</strain>
    </source>
</reference>
<sequence>MINLKIILLVIQVIKKPLFDMIDMENYLIDELHVMLRITDRLWSLLIHEIIASGYFDIAREIIIEEMHRIDEGKVINPKAAIVELSYNIPSTYDKPKKI</sequence>
<dbReference type="VEuPathDB" id="FungiDB:RhiirA1_471670"/>